<proteinExistence type="predicted"/>
<sequence length="118" mass="13292">MSQTDIEHTATPADRVPVHQDVDRLSEYVVDRLFGSIIGADERELDYAVQGRHELLHLTDWDGIVGADPGCGLVFLVEEVVPILGRDHNHIGWSSWLFGMFVVRAVGFYVTHRSTDYV</sequence>
<evidence type="ECO:0000313" key="5">
    <source>
        <dbReference type="Proteomes" id="UP000006469"/>
    </source>
</evidence>
<dbReference type="AlphaFoldDB" id="I3RBF6"/>
<organism evidence="1 5">
    <name type="scientific">Haloferax mediterranei (strain ATCC 33500 / DSM 1411 / JCM 8866 / NBRC 14739 / NCIMB 2177 / R-4)</name>
    <name type="common">Halobacterium mediterranei</name>
    <dbReference type="NCBI Taxonomy" id="523841"/>
    <lineage>
        <taxon>Archaea</taxon>
        <taxon>Methanobacteriati</taxon>
        <taxon>Methanobacteriota</taxon>
        <taxon>Stenosarchaea group</taxon>
        <taxon>Halobacteria</taxon>
        <taxon>Halobacteriales</taxon>
        <taxon>Haloferacaceae</taxon>
        <taxon>Haloferax</taxon>
    </lineage>
</organism>
<evidence type="ECO:0000313" key="6">
    <source>
        <dbReference type="Proteomes" id="UP000011603"/>
    </source>
</evidence>
<geneLocation type="plasmid" evidence="1 5">
    <name>pHM500</name>
</geneLocation>
<evidence type="ECO:0000313" key="7">
    <source>
        <dbReference type="Proteomes" id="UP000027075"/>
    </source>
</evidence>
<dbReference type="KEGG" id="hme:HFX_6448"/>
<evidence type="ECO:0000313" key="8">
    <source>
        <dbReference type="Proteomes" id="UP000299011"/>
    </source>
</evidence>
<dbReference type="EMBL" id="CP001871">
    <property type="protein sequence ID" value="AFK21566.1"/>
    <property type="molecule type" value="Genomic_DNA"/>
</dbReference>
<dbReference type="Proteomes" id="UP000027075">
    <property type="component" value="Plasmid HMPLAS1"/>
</dbReference>
<reference evidence="3 6" key="3">
    <citation type="journal article" date="2014" name="PLoS Genet.">
        <title>Phylogenetically driven sequencing of extremely halophilic archaea reveals strategies for static and dynamic osmo-response.</title>
        <authorList>
            <person name="Becker E.A."/>
            <person name="Seitzer P.M."/>
            <person name="Tritt A."/>
            <person name="Larsen D."/>
            <person name="Krusor M."/>
            <person name="Yao A.I."/>
            <person name="Wu D."/>
            <person name="Madern D."/>
            <person name="Eisen J.A."/>
            <person name="Darling A.E."/>
            <person name="Facciotti M.T."/>
        </authorList>
    </citation>
    <scope>NUCLEOTIDE SEQUENCE [LARGE SCALE GENOMIC DNA]</scope>
    <source>
        <strain evidence="3">ATCC 33500</strain>
        <strain evidence="6">ATCC 33500 / DSM 1411 / JCM 8866 / NBRC 14739 / NCIMB 2177 / R-4</strain>
    </source>
</reference>
<reference evidence="1" key="1">
    <citation type="journal article" date="2012" name="Appl. Environ. Microbiol.">
        <title>Identification of the haloarchaeal phasin (PhaP) that functions in polyhydroxyalkanoate accumulation and granule formation in Haloferax mediterranei.</title>
        <authorList>
            <person name="Cai S."/>
            <person name="Cai L."/>
            <person name="Liu H."/>
            <person name="Liu X."/>
            <person name="Han J."/>
            <person name="Zhou J."/>
            <person name="Xiang H."/>
        </authorList>
    </citation>
    <scope>NUCLEOTIDE SEQUENCE</scope>
    <source>
        <strain evidence="1">CGMCC 1.2087</strain>
    </source>
</reference>
<name>I3RBF6_HALMT</name>
<geneLocation type="plasmid" evidence="4 8">
    <name>pHME505</name>
</geneLocation>
<dbReference type="EMBL" id="CP007554">
    <property type="protein sequence ID" value="AHZ24385.1"/>
    <property type="molecule type" value="Genomic_DNA"/>
</dbReference>
<reference evidence="1" key="5">
    <citation type="submission" date="2014-05" db="EMBL/GenBank/DDBJ databases">
        <authorList>
            <person name="Wang L."/>
            <person name="Yang H."/>
            <person name="Xiang H."/>
        </authorList>
    </citation>
    <scope>NUCLEOTIDE SEQUENCE</scope>
    <source>
        <strain evidence="1">CGMCC 1.2087</strain>
        <plasmid evidence="1">pHM500</plasmid>
    </source>
</reference>
<dbReference type="Proteomes" id="UP000006469">
    <property type="component" value="Plasmid pHM500"/>
</dbReference>
<geneLocation type="plasmid" evidence="2 7">
    <name>HMPLAS1</name>
</geneLocation>
<keyword evidence="6" id="KW-1185">Reference proteome</keyword>
<dbReference type="HOGENOM" id="CLU_2067735_0_0_2"/>
<dbReference type="EMBL" id="CP039140">
    <property type="protein sequence ID" value="QCQ76786.1"/>
    <property type="molecule type" value="Genomic_DNA"/>
</dbReference>
<dbReference type="EMBL" id="AOLO01000015">
    <property type="protein sequence ID" value="ELZ97124.1"/>
    <property type="molecule type" value="Genomic_DNA"/>
</dbReference>
<dbReference type="Proteomes" id="UP000011603">
    <property type="component" value="Unassembled WGS sequence"/>
</dbReference>
<evidence type="ECO:0000313" key="4">
    <source>
        <dbReference type="EMBL" id="QCQ76786.1"/>
    </source>
</evidence>
<accession>I3RBF6</accession>
<protein>
    <submittedName>
        <fullName evidence="1">Uncharacterized protein</fullName>
    </submittedName>
</protein>
<evidence type="ECO:0000313" key="1">
    <source>
        <dbReference type="EMBL" id="AFK21566.1"/>
    </source>
</evidence>
<dbReference type="Proteomes" id="UP000299011">
    <property type="component" value="Plasmid pHME505"/>
</dbReference>
<evidence type="ECO:0000313" key="3">
    <source>
        <dbReference type="EMBL" id="ELZ97124.1"/>
    </source>
</evidence>
<reference evidence="1 5" key="2">
    <citation type="journal article" date="2012" name="J. Bacteriol.">
        <title>Complete genome sequence of the metabolically versatile halophilic archaeon Haloferax mediterranei, a poly(3-hydroxybutyrate-co-3-hydroxyvalerate) producer.</title>
        <authorList>
            <person name="Han J."/>
            <person name="Zhang F."/>
            <person name="Hou J."/>
            <person name="Liu X."/>
            <person name="Li M."/>
            <person name="Liu H."/>
            <person name="Cai L."/>
            <person name="Zhang B."/>
            <person name="Chen Y."/>
            <person name="Zhou J."/>
            <person name="Hu S."/>
            <person name="Xiang H."/>
        </authorList>
    </citation>
    <scope>NUCLEOTIDE SEQUENCE [LARGE SCALE GENOMIC DNA]</scope>
    <source>
        <strain evidence="5">ATCC 33500 / DSM 1411 / JCM 8866 / NBRC 14739 / NCIMB 2177 / R-4</strain>
        <strain evidence="1">CGMCC 1.2087</strain>
        <plasmid evidence="5">pHM500</plasmid>
    </source>
</reference>
<reference evidence="2 7" key="4">
    <citation type="submission" date="2014-04" db="EMBL/GenBank/DDBJ databases">
        <title>Transcriptional profiles of Haloferax mediterranei on the basis of nitrogen availability.</title>
        <authorList>
            <person name="Bautista V."/>
        </authorList>
    </citation>
    <scope>NUCLEOTIDE SEQUENCE [LARGE SCALE GENOMIC DNA]</scope>
    <source>
        <strain evidence="2">ATCC 33500</strain>
        <strain evidence="7">ATCC 33500 / DSM 1411 / JCM 8866 / NBRC 14739 / NCIMB 2177 / R-4</strain>
        <plasmid evidence="2">HMPLAS1</plasmid>
        <plasmid evidence="7">Plasmid HMPLAS1</plasmid>
    </source>
</reference>
<evidence type="ECO:0000313" key="2">
    <source>
        <dbReference type="EMBL" id="AHZ24385.1"/>
    </source>
</evidence>
<keyword evidence="1" id="KW-0614">Plasmid</keyword>
<reference evidence="4 8" key="6">
    <citation type="submission" date="2019-04" db="EMBL/GenBank/DDBJ databases">
        <title>Methylomes of two halophilic Archaea, Haloarcula marismortui and Haloferax mediterranei.</title>
        <authorList>
            <person name="DasSarma S."/>
            <person name="DasSarma P."/>
            <person name="DasSarma S."/>
            <person name="Fomenkov A."/>
            <person name="Vincze T."/>
            <person name="Anton B.P."/>
            <person name="Roberts R.J."/>
        </authorList>
    </citation>
    <scope>NUCLEOTIDE SEQUENCE [LARGE SCALE GENOMIC DNA]</scope>
    <source>
        <strain evidence="4">ATCC 33500</strain>
        <strain evidence="8">ATCC 33500 / DSM 1411 / JCM 8866 / NBRC 14739 / NCIMB 2177 / R-4</strain>
        <plasmid evidence="4 8">pHME505</plasmid>
    </source>
</reference>
<gene>
    <name evidence="1" type="ordered locus">HFX_6448</name>
    <name evidence="2" type="ORF">BM92_15815</name>
    <name evidence="3" type="ORF">C439_17418</name>
    <name evidence="4" type="ORF">E6P09_15740</name>
</gene>